<dbReference type="InterPro" id="IPR000888">
    <property type="entry name" value="RmlC-like"/>
</dbReference>
<dbReference type="PATRIC" id="fig|1317118.6.peg.1914"/>
<keyword evidence="7" id="KW-0413">Isomerase</keyword>
<evidence type="ECO:0000256" key="7">
    <source>
        <dbReference type="RuleBase" id="RU364069"/>
    </source>
</evidence>
<dbReference type="SUPFAM" id="SSF51182">
    <property type="entry name" value="RmlC-like cupins"/>
    <property type="match status" value="1"/>
</dbReference>
<dbReference type="InterPro" id="IPR014710">
    <property type="entry name" value="RmlC-like_jellyroll"/>
</dbReference>
<dbReference type="GO" id="GO:0005829">
    <property type="term" value="C:cytosol"/>
    <property type="evidence" value="ECO:0007669"/>
    <property type="project" value="TreeGrafter"/>
</dbReference>
<dbReference type="GO" id="GO:0000271">
    <property type="term" value="P:polysaccharide biosynthetic process"/>
    <property type="evidence" value="ECO:0007669"/>
    <property type="project" value="TreeGrafter"/>
</dbReference>
<dbReference type="AlphaFoldDB" id="W4HKR2"/>
<evidence type="ECO:0000313" key="9">
    <source>
        <dbReference type="Proteomes" id="UP000019063"/>
    </source>
</evidence>
<feature type="active site" description="Proton acceptor" evidence="5">
    <location>
        <position position="63"/>
    </location>
</feature>
<dbReference type="UniPathway" id="UPA00124"/>
<dbReference type="PANTHER" id="PTHR21047:SF2">
    <property type="entry name" value="THYMIDINE DIPHOSPHO-4-KETO-RHAMNOSE 3,5-EPIMERASE"/>
    <property type="match status" value="1"/>
</dbReference>
<dbReference type="Pfam" id="PF00908">
    <property type="entry name" value="dTDP_sugar_isom"/>
    <property type="match status" value="1"/>
</dbReference>
<organism evidence="8 9">
    <name type="scientific">Roseivivax marinus</name>
    <dbReference type="NCBI Taxonomy" id="1379903"/>
    <lineage>
        <taxon>Bacteria</taxon>
        <taxon>Pseudomonadati</taxon>
        <taxon>Pseudomonadota</taxon>
        <taxon>Alphaproteobacteria</taxon>
        <taxon>Rhodobacterales</taxon>
        <taxon>Roseobacteraceae</taxon>
        <taxon>Roseivivax</taxon>
    </lineage>
</organism>
<sequence>MLEIEKTALPDVLILTPRRFGDDRGFFSESWNRKRIAEAGIGIDFVQDNHSLSAKVGTVRGLHFQAPPMAQDKLVRCGRGRLYDVAVDVRRGSPTYGQWVGVELSFENGRQLLVPKGFLHGFVTREPDTEIVYKCSDYYSPECDGAVRWNDADIGIDWGISESDAILSDKDAVAQSLADFDSPFVYDGAQ</sequence>
<evidence type="ECO:0000256" key="2">
    <source>
        <dbReference type="ARBA" id="ARBA00001997"/>
    </source>
</evidence>
<comment type="catalytic activity">
    <reaction evidence="1 7">
        <text>dTDP-4-dehydro-6-deoxy-alpha-D-glucose = dTDP-4-dehydro-beta-L-rhamnose</text>
        <dbReference type="Rhea" id="RHEA:16969"/>
        <dbReference type="ChEBI" id="CHEBI:57649"/>
        <dbReference type="ChEBI" id="CHEBI:62830"/>
        <dbReference type="EC" id="5.1.3.13"/>
    </reaction>
</comment>
<dbReference type="EMBL" id="AQQW01000005">
    <property type="protein sequence ID" value="ETW12721.1"/>
    <property type="molecule type" value="Genomic_DNA"/>
</dbReference>
<name>W4HKR2_9RHOB</name>
<dbReference type="NCBIfam" id="TIGR01221">
    <property type="entry name" value="rmlC"/>
    <property type="match status" value="1"/>
</dbReference>
<gene>
    <name evidence="8" type="ORF">ATO8_09268</name>
</gene>
<evidence type="ECO:0000256" key="1">
    <source>
        <dbReference type="ARBA" id="ARBA00001298"/>
    </source>
</evidence>
<feature type="site" description="Participates in a stacking interaction with the thymidine ring of dTDP-4-oxo-6-deoxyglucose" evidence="6">
    <location>
        <position position="139"/>
    </location>
</feature>
<evidence type="ECO:0000313" key="8">
    <source>
        <dbReference type="EMBL" id="ETW12721.1"/>
    </source>
</evidence>
<protein>
    <recommendedName>
        <fullName evidence="4 7">dTDP-4-dehydrorhamnose 3,5-epimerase</fullName>
        <ecNumber evidence="3 7">5.1.3.13</ecNumber>
    </recommendedName>
    <alternativeName>
        <fullName evidence="7">Thymidine diphospho-4-keto-rhamnose 3,5-epimerase</fullName>
    </alternativeName>
</protein>
<dbReference type="InterPro" id="IPR011051">
    <property type="entry name" value="RmlC_Cupin_sf"/>
</dbReference>
<dbReference type="GO" id="GO:0008830">
    <property type="term" value="F:dTDP-4-dehydrorhamnose 3,5-epimerase activity"/>
    <property type="evidence" value="ECO:0007669"/>
    <property type="project" value="UniProtKB-UniRule"/>
</dbReference>
<dbReference type="Proteomes" id="UP000019063">
    <property type="component" value="Unassembled WGS sequence"/>
</dbReference>
<dbReference type="GO" id="GO:0019305">
    <property type="term" value="P:dTDP-rhamnose biosynthetic process"/>
    <property type="evidence" value="ECO:0007669"/>
    <property type="project" value="UniProtKB-UniRule"/>
</dbReference>
<dbReference type="STRING" id="1379903.ATO8_09268"/>
<dbReference type="EC" id="5.1.3.13" evidence="3 7"/>
<reference evidence="8 9" key="1">
    <citation type="journal article" date="2014" name="Antonie Van Leeuwenhoek">
        <title>Roseivivax atlanticus sp. nov., isolated from surface seawater of the Atlantic Ocean.</title>
        <authorList>
            <person name="Li G."/>
            <person name="Lai Q."/>
            <person name="Liu X."/>
            <person name="Sun F."/>
            <person name="Shao Z."/>
        </authorList>
    </citation>
    <scope>NUCLEOTIDE SEQUENCE [LARGE SCALE GENOMIC DNA]</scope>
    <source>
        <strain evidence="8 9">22II-s10s</strain>
    </source>
</reference>
<dbReference type="eggNOG" id="COG1898">
    <property type="taxonomic scope" value="Bacteria"/>
</dbReference>
<dbReference type="RefSeq" id="WP_043844047.1">
    <property type="nucleotide sequence ID" value="NZ_AQQW01000005.1"/>
</dbReference>
<evidence type="ECO:0000256" key="4">
    <source>
        <dbReference type="ARBA" id="ARBA00019595"/>
    </source>
</evidence>
<evidence type="ECO:0000256" key="5">
    <source>
        <dbReference type="PIRSR" id="PIRSR600888-1"/>
    </source>
</evidence>
<dbReference type="CDD" id="cd00438">
    <property type="entry name" value="cupin_RmlC"/>
    <property type="match status" value="1"/>
</dbReference>
<evidence type="ECO:0000256" key="6">
    <source>
        <dbReference type="PIRSR" id="PIRSR600888-3"/>
    </source>
</evidence>
<keyword evidence="9" id="KW-1185">Reference proteome</keyword>
<proteinExistence type="inferred from homology"/>
<comment type="function">
    <text evidence="2 7">Catalyzes the epimerization of the C3' and C5'positions of dTDP-6-deoxy-D-xylo-4-hexulose, forming dTDP-6-deoxy-L-lyxo-4-hexulose.</text>
</comment>
<dbReference type="Gene3D" id="2.60.120.10">
    <property type="entry name" value="Jelly Rolls"/>
    <property type="match status" value="1"/>
</dbReference>
<evidence type="ECO:0000256" key="3">
    <source>
        <dbReference type="ARBA" id="ARBA00012098"/>
    </source>
</evidence>
<comment type="subunit">
    <text evidence="7">Homodimer.</text>
</comment>
<comment type="similarity">
    <text evidence="7">Belongs to the dTDP-4-dehydrorhamnose 3,5-epimerase family.</text>
</comment>
<comment type="pathway">
    <text evidence="7">Carbohydrate biosynthesis; dTDP-L-rhamnose biosynthesis.</text>
</comment>
<accession>W4HKR2</accession>
<feature type="active site" description="Proton donor" evidence="5">
    <location>
        <position position="133"/>
    </location>
</feature>
<dbReference type="PANTHER" id="PTHR21047">
    <property type="entry name" value="DTDP-6-DEOXY-D-GLUCOSE-3,5 EPIMERASE"/>
    <property type="match status" value="1"/>
</dbReference>
<comment type="caution">
    <text evidence="8">The sequence shown here is derived from an EMBL/GenBank/DDBJ whole genome shotgun (WGS) entry which is preliminary data.</text>
</comment>